<organism evidence="2 3">
    <name type="scientific">Obba rivulosa</name>
    <dbReference type="NCBI Taxonomy" id="1052685"/>
    <lineage>
        <taxon>Eukaryota</taxon>
        <taxon>Fungi</taxon>
        <taxon>Dikarya</taxon>
        <taxon>Basidiomycota</taxon>
        <taxon>Agaricomycotina</taxon>
        <taxon>Agaricomycetes</taxon>
        <taxon>Polyporales</taxon>
        <taxon>Gelatoporiaceae</taxon>
        <taxon>Obba</taxon>
    </lineage>
</organism>
<dbReference type="Gene3D" id="6.10.250.1050">
    <property type="match status" value="2"/>
</dbReference>
<feature type="compositionally biased region" description="Basic and acidic residues" evidence="1">
    <location>
        <begin position="155"/>
        <end position="168"/>
    </location>
</feature>
<evidence type="ECO:0008006" key="4">
    <source>
        <dbReference type="Google" id="ProtNLM"/>
    </source>
</evidence>
<feature type="compositionally biased region" description="Acidic residues" evidence="1">
    <location>
        <begin position="228"/>
        <end position="238"/>
    </location>
</feature>
<feature type="compositionally biased region" description="Acidic residues" evidence="1">
    <location>
        <begin position="169"/>
        <end position="180"/>
    </location>
</feature>
<feature type="compositionally biased region" description="Basic and acidic residues" evidence="1">
    <location>
        <begin position="56"/>
        <end position="66"/>
    </location>
</feature>
<protein>
    <recommendedName>
        <fullName evidence="4">Protein phosphatase inhibitor 2</fullName>
    </recommendedName>
</protein>
<dbReference type="InterPro" id="IPR007062">
    <property type="entry name" value="PPI-2"/>
</dbReference>
<accession>A0A8E2DU56</accession>
<evidence type="ECO:0000313" key="3">
    <source>
        <dbReference type="Proteomes" id="UP000250043"/>
    </source>
</evidence>
<dbReference type="AlphaFoldDB" id="A0A8E2DU56"/>
<feature type="compositionally biased region" description="Low complexity" evidence="1">
    <location>
        <begin position="118"/>
        <end position="149"/>
    </location>
</feature>
<dbReference type="Pfam" id="PF04979">
    <property type="entry name" value="IPP-2"/>
    <property type="match status" value="1"/>
</dbReference>
<name>A0A8E2DU56_9APHY</name>
<dbReference type="PANTHER" id="PTHR12398:SF20">
    <property type="entry name" value="PROTEIN PHOSPHATASE 1 REGULATORY INHIBITOR SUBUNIT 2"/>
    <property type="match status" value="1"/>
</dbReference>
<dbReference type="PANTHER" id="PTHR12398">
    <property type="entry name" value="PROTEIN PHOSPHATASE INHIBITOR"/>
    <property type="match status" value="1"/>
</dbReference>
<dbReference type="EMBL" id="KV722333">
    <property type="protein sequence ID" value="OCH95905.1"/>
    <property type="molecule type" value="Genomic_DNA"/>
</dbReference>
<feature type="region of interest" description="Disordered" evidence="1">
    <location>
        <begin position="211"/>
        <end position="252"/>
    </location>
</feature>
<feature type="region of interest" description="Disordered" evidence="1">
    <location>
        <begin position="1"/>
        <end position="181"/>
    </location>
</feature>
<dbReference type="GO" id="GO:0004864">
    <property type="term" value="F:protein phosphatase inhibitor activity"/>
    <property type="evidence" value="ECO:0007669"/>
    <property type="project" value="InterPro"/>
</dbReference>
<proteinExistence type="predicted"/>
<reference evidence="2 3" key="1">
    <citation type="submission" date="2016-07" db="EMBL/GenBank/DDBJ databases">
        <title>Draft genome of the white-rot fungus Obba rivulosa 3A-2.</title>
        <authorList>
            <consortium name="DOE Joint Genome Institute"/>
            <person name="Miettinen O."/>
            <person name="Riley R."/>
            <person name="Acob R."/>
            <person name="Barry K."/>
            <person name="Cullen D."/>
            <person name="De Vries R."/>
            <person name="Hainaut M."/>
            <person name="Hatakka A."/>
            <person name="Henrissat B."/>
            <person name="Hilden K."/>
            <person name="Kuo R."/>
            <person name="Labutti K."/>
            <person name="Lipzen A."/>
            <person name="Makela M.R."/>
            <person name="Sandor L."/>
            <person name="Spatafora J.W."/>
            <person name="Grigoriev I.V."/>
            <person name="Hibbett D.S."/>
        </authorList>
    </citation>
    <scope>NUCLEOTIDE SEQUENCE [LARGE SCALE GENOMIC DNA]</scope>
    <source>
        <strain evidence="2 3">3A-2</strain>
    </source>
</reference>
<sequence length="252" mass="27055">MASTEIRSGESVPGYPPMSRTSSGKPKGILKNAPPTTSNPQHSLQWDEENLALTEAQKDSHMKITEPKTPYVRYNAETDVVEGDIPSLDLNGRTSSPESVVRAQSPVSSTGATGGGSAPSSRRTSFSSTGRTSTPSGRPGSGSSSRSTSFNLSNEAREDILLDVRQPGDEIEEEEDMDEETAAKHAAFVRARGRHYSNEAEAMKMAKRLMDEEDEDDSAASIDHNSVDDDSAMSVDEEVPVKVNGVVHDEGI</sequence>
<evidence type="ECO:0000256" key="1">
    <source>
        <dbReference type="SAM" id="MobiDB-lite"/>
    </source>
</evidence>
<feature type="compositionally biased region" description="Polar residues" evidence="1">
    <location>
        <begin position="34"/>
        <end position="44"/>
    </location>
</feature>
<gene>
    <name evidence="2" type="ORF">OBBRIDRAFT_787751</name>
</gene>
<dbReference type="Proteomes" id="UP000250043">
    <property type="component" value="Unassembled WGS sequence"/>
</dbReference>
<keyword evidence="3" id="KW-1185">Reference proteome</keyword>
<dbReference type="OrthoDB" id="551302at2759"/>
<evidence type="ECO:0000313" key="2">
    <source>
        <dbReference type="EMBL" id="OCH95905.1"/>
    </source>
</evidence>
<dbReference type="GO" id="GO:0009966">
    <property type="term" value="P:regulation of signal transduction"/>
    <property type="evidence" value="ECO:0007669"/>
    <property type="project" value="InterPro"/>
</dbReference>